<accession>A0AAD9VTM3</accession>
<dbReference type="FunFam" id="1.10.238.10:FF:000007">
    <property type="entry name" value="Putative myosin regulatory light chain sqh"/>
    <property type="match status" value="1"/>
</dbReference>
<dbReference type="AlphaFoldDB" id="A0AAD9VTM3"/>
<feature type="region of interest" description="Disordered" evidence="4">
    <location>
        <begin position="627"/>
        <end position="646"/>
    </location>
</feature>
<feature type="compositionally biased region" description="Basic and acidic residues" evidence="4">
    <location>
        <begin position="435"/>
        <end position="450"/>
    </location>
</feature>
<dbReference type="InterPro" id="IPR018247">
    <property type="entry name" value="EF_Hand_1_Ca_BS"/>
</dbReference>
<dbReference type="GO" id="GO:0005509">
    <property type="term" value="F:calcium ion binding"/>
    <property type="evidence" value="ECO:0007669"/>
    <property type="project" value="InterPro"/>
</dbReference>
<dbReference type="InterPro" id="IPR011992">
    <property type="entry name" value="EF-hand-dom_pair"/>
</dbReference>
<feature type="compositionally biased region" description="Polar residues" evidence="4">
    <location>
        <begin position="713"/>
        <end position="736"/>
    </location>
</feature>
<evidence type="ECO:0000313" key="7">
    <source>
        <dbReference type="Proteomes" id="UP001258017"/>
    </source>
</evidence>
<name>A0AAD9VTM3_9HYME</name>
<dbReference type="Gene3D" id="1.10.238.10">
    <property type="entry name" value="EF-hand"/>
    <property type="match status" value="2"/>
</dbReference>
<feature type="compositionally biased region" description="Polar residues" evidence="4">
    <location>
        <begin position="397"/>
        <end position="412"/>
    </location>
</feature>
<reference evidence="6" key="1">
    <citation type="submission" date="2021-08" db="EMBL/GenBank/DDBJ databases">
        <authorList>
            <person name="Misof B."/>
            <person name="Oliver O."/>
            <person name="Podsiadlowski L."/>
            <person name="Donath A."/>
            <person name="Peters R."/>
            <person name="Mayer C."/>
            <person name="Rust J."/>
            <person name="Gunkel S."/>
            <person name="Lesny P."/>
            <person name="Martin S."/>
            <person name="Oeyen J.P."/>
            <person name="Petersen M."/>
            <person name="Panagiotis P."/>
            <person name="Wilbrandt J."/>
            <person name="Tanja T."/>
        </authorList>
    </citation>
    <scope>NUCLEOTIDE SEQUENCE</scope>
    <source>
        <strain evidence="6">GBR_01_08_01A</strain>
        <tissue evidence="6">Thorax + abdomen</tissue>
    </source>
</reference>
<evidence type="ECO:0000313" key="6">
    <source>
        <dbReference type="EMBL" id="KAK2586546.1"/>
    </source>
</evidence>
<dbReference type="GO" id="GO:0009791">
    <property type="term" value="P:post-embryonic development"/>
    <property type="evidence" value="ECO:0007669"/>
    <property type="project" value="UniProtKB-ARBA"/>
</dbReference>
<dbReference type="CDD" id="cd00051">
    <property type="entry name" value="EFh"/>
    <property type="match status" value="1"/>
</dbReference>
<feature type="compositionally biased region" description="Basic and acidic residues" evidence="4">
    <location>
        <begin position="679"/>
        <end position="691"/>
    </location>
</feature>
<protein>
    <recommendedName>
        <fullName evidence="5">EF-hand domain-containing protein</fullName>
    </recommendedName>
</protein>
<feature type="region of interest" description="Disordered" evidence="4">
    <location>
        <begin position="236"/>
        <end position="260"/>
    </location>
</feature>
<evidence type="ECO:0000256" key="3">
    <source>
        <dbReference type="ARBA" id="ARBA00022837"/>
    </source>
</evidence>
<feature type="compositionally biased region" description="Polar residues" evidence="4">
    <location>
        <begin position="370"/>
        <end position="388"/>
    </location>
</feature>
<evidence type="ECO:0000256" key="2">
    <source>
        <dbReference type="ARBA" id="ARBA00022737"/>
    </source>
</evidence>
<evidence type="ECO:0000256" key="4">
    <source>
        <dbReference type="SAM" id="MobiDB-lite"/>
    </source>
</evidence>
<gene>
    <name evidence="6" type="ORF">KPH14_011437</name>
</gene>
<keyword evidence="7" id="KW-1185">Reference proteome</keyword>
<dbReference type="SUPFAM" id="SSF47473">
    <property type="entry name" value="EF-hand"/>
    <property type="match status" value="1"/>
</dbReference>
<evidence type="ECO:0000256" key="1">
    <source>
        <dbReference type="ARBA" id="ARBA00022723"/>
    </source>
</evidence>
<feature type="region of interest" description="Disordered" evidence="4">
    <location>
        <begin position="658"/>
        <end position="745"/>
    </location>
</feature>
<proteinExistence type="predicted"/>
<sequence length="781" mass="87030">MFDQAQIAEFKEAFNMIDQNHDGFIDKEDLHDMLASLGKNPTDEYLEAMMNEAPGPINFTMFLTLFGERLQGTDPEDVIKNAFGCFDEENTGHINEERLRELLTTMGDRFTDDDVDEMYREAPIKGSMFDYLEFTRILKHGAKDKDEHRAGLRQILQPTSSFRERNFHEAGVIKKCYYYTPSWEKERVFCLSGTAKDSFLLCVWKRGAVRVPGDSNEFLLKGTFLPSDTHPISCSPADDASISSDDPDAAPPDTPTDRRFRNTSRYGIHQRVVSRLPFMCTLLLGLRKMAQNNGAKMRIDMMIIRYFYERLNHFRVLNNARHGVLVPPVETYSELPRYMNLSMLRVHTKVLKTMLSYMLPTEDKPPPGEPNQNHQKTPGSYRNSSRLQKSPRDQTIHQKTSPTAISMATTSPKKLADGTRTMIVSGRFDDQSISMDRHDQHQQRQNDHVQHQQQQIHHQQHSSLSSESPKHNGTLAKKSTLHNSSRVTKDDSLYSIDSDASTVGSDRKNKILNGAKHASLKRVSFGSSKGSMVETLVYETPVQEEPEMNQFLDHNGRLPPPMIPVPDTDEGREKVRVSLLGPQPSPATPGVLLLEPIAAPIGHPIDMSASPAELLTTHAEHTTPAYHTQISTDSGWDNPFRPDGDLSKEADEIVELIKGGKPITPTPGQTAPPLPGCDETDKTTPGGDHDSSSSPLLKSNANSTNRHSDASPRLNQGNGNAHGTPIKSSTVNSQLPANEKVSSASRAVEVVRMTAQGPGDASQVEHVTLKKKPKCKCCVLQ</sequence>
<dbReference type="SMART" id="SM00054">
    <property type="entry name" value="EFh"/>
    <property type="match status" value="2"/>
</dbReference>
<dbReference type="InterPro" id="IPR002048">
    <property type="entry name" value="EF_hand_dom"/>
</dbReference>
<feature type="domain" description="EF-hand" evidence="5">
    <location>
        <begin position="74"/>
        <end position="109"/>
    </location>
</feature>
<keyword evidence="3" id="KW-0106">Calcium</keyword>
<dbReference type="Pfam" id="PF13499">
    <property type="entry name" value="EF-hand_7"/>
    <property type="match status" value="1"/>
</dbReference>
<dbReference type="InterPro" id="IPR050403">
    <property type="entry name" value="Myosin_RLC"/>
</dbReference>
<keyword evidence="2" id="KW-0677">Repeat</keyword>
<reference evidence="6" key="2">
    <citation type="journal article" date="2023" name="Commun. Biol.">
        <title>Intrasexual cuticular hydrocarbon dimorphism in a wasp sheds light on hydrocarbon biosynthesis genes in Hymenoptera.</title>
        <authorList>
            <person name="Moris V.C."/>
            <person name="Podsiadlowski L."/>
            <person name="Martin S."/>
            <person name="Oeyen J.P."/>
            <person name="Donath A."/>
            <person name="Petersen M."/>
            <person name="Wilbrandt J."/>
            <person name="Misof B."/>
            <person name="Liedtke D."/>
            <person name="Thamm M."/>
            <person name="Scheiner R."/>
            <person name="Schmitt T."/>
            <person name="Niehuis O."/>
        </authorList>
    </citation>
    <scope>NUCLEOTIDE SEQUENCE</scope>
    <source>
        <strain evidence="6">GBR_01_08_01A</strain>
    </source>
</reference>
<dbReference type="Proteomes" id="UP001258017">
    <property type="component" value="Unassembled WGS sequence"/>
</dbReference>
<evidence type="ECO:0000259" key="5">
    <source>
        <dbReference type="PROSITE" id="PS50222"/>
    </source>
</evidence>
<feature type="compositionally biased region" description="Polar residues" evidence="4">
    <location>
        <begin position="692"/>
        <end position="705"/>
    </location>
</feature>
<dbReference type="PROSITE" id="PS00018">
    <property type="entry name" value="EF_HAND_1"/>
    <property type="match status" value="1"/>
</dbReference>
<comment type="caution">
    <text evidence="6">The sequence shown here is derived from an EMBL/GenBank/DDBJ whole genome shotgun (WGS) entry which is preliminary data.</text>
</comment>
<dbReference type="EMBL" id="JAIFRP010000012">
    <property type="protein sequence ID" value="KAK2586546.1"/>
    <property type="molecule type" value="Genomic_DNA"/>
</dbReference>
<keyword evidence="1" id="KW-0479">Metal-binding</keyword>
<feature type="region of interest" description="Disordered" evidence="4">
    <location>
        <begin position="435"/>
        <end position="487"/>
    </location>
</feature>
<dbReference type="PROSITE" id="PS50222">
    <property type="entry name" value="EF_HAND_2"/>
    <property type="match status" value="2"/>
</dbReference>
<dbReference type="PANTHER" id="PTHR23049">
    <property type="entry name" value="MYOSIN REGULATORY LIGHT CHAIN 2"/>
    <property type="match status" value="1"/>
</dbReference>
<feature type="domain" description="EF-hand" evidence="5">
    <location>
        <begin position="5"/>
        <end position="40"/>
    </location>
</feature>
<organism evidence="6 7">
    <name type="scientific">Odynerus spinipes</name>
    <dbReference type="NCBI Taxonomy" id="1348599"/>
    <lineage>
        <taxon>Eukaryota</taxon>
        <taxon>Metazoa</taxon>
        <taxon>Ecdysozoa</taxon>
        <taxon>Arthropoda</taxon>
        <taxon>Hexapoda</taxon>
        <taxon>Insecta</taxon>
        <taxon>Pterygota</taxon>
        <taxon>Neoptera</taxon>
        <taxon>Endopterygota</taxon>
        <taxon>Hymenoptera</taxon>
        <taxon>Apocrita</taxon>
        <taxon>Aculeata</taxon>
        <taxon>Vespoidea</taxon>
        <taxon>Vespidae</taxon>
        <taxon>Eumeninae</taxon>
        <taxon>Odynerus</taxon>
    </lineage>
</organism>
<feature type="region of interest" description="Disordered" evidence="4">
    <location>
        <begin position="359"/>
        <end position="419"/>
    </location>
</feature>